<sequence>MRYIIFFIVFWIAGCSSSFDDQFRVQGAGLQLHTAQTDRNTENLKKYFGALCLQAGYSYENCAPAPGAAASGNWHLLVQTGYNDIDYRCDAYLTWIDSKRSERLLFEGTTNALGTLAAGLLKGTSASADKLADIALALGFARDIYNSYQSSILLGLEGSTIKEIVNKRRTAHREEFRNVRYASRPDAIFALRKYLTICTPQSILTDVNTFSRGAAGGDLPPIREDAAASARVVGLAPTAPATPPRRDTTVVPRQPDLFEGPGFSINDVRTFQAAACIDVDGQVGNSTLSSVRLLEQWKNFMDSSGKISSQEWAILEPELLERPCNRQKYANIYENLAHGSDGGVQAVRAMVAKGALDSSLSGQPLNAANVRTALRQLRSEIGPSEQFPGLGDMAGELTSPLYTRALGRE</sequence>
<name>A0ABY5WZH0_LEICA</name>
<dbReference type="RefSeq" id="WP_260003335.1">
    <property type="nucleotide sequence ID" value="NZ_CP081078.1"/>
</dbReference>
<reference evidence="1" key="1">
    <citation type="submission" date="2021-08" db="EMBL/GenBank/DDBJ databases">
        <authorList>
            <person name="Nwanade C."/>
            <person name="Wang M."/>
            <person name="Masoudi A."/>
            <person name="Yu Z."/>
            <person name="Liu J."/>
        </authorList>
    </citation>
    <scope>NUCLEOTIDE SEQUENCE</scope>
    <source>
        <strain evidence="1">S141</strain>
    </source>
</reference>
<keyword evidence="2" id="KW-1185">Reference proteome</keyword>
<gene>
    <name evidence="1" type="ORF">K3722_04685</name>
</gene>
<dbReference type="Proteomes" id="UP001058184">
    <property type="component" value="Chromosome"/>
</dbReference>
<organism evidence="1 2">
    <name type="scientific">Leisingera caerulea</name>
    <name type="common">Phaeobacter caeruleus</name>
    <dbReference type="NCBI Taxonomy" id="506591"/>
    <lineage>
        <taxon>Bacteria</taxon>
        <taxon>Pseudomonadati</taxon>
        <taxon>Pseudomonadota</taxon>
        <taxon>Alphaproteobacteria</taxon>
        <taxon>Rhodobacterales</taxon>
        <taxon>Roseobacteraceae</taxon>
        <taxon>Leisingera</taxon>
    </lineage>
</organism>
<evidence type="ECO:0000313" key="2">
    <source>
        <dbReference type="Proteomes" id="UP001058184"/>
    </source>
</evidence>
<proteinExistence type="predicted"/>
<evidence type="ECO:0000313" key="1">
    <source>
        <dbReference type="EMBL" id="UWQ59425.1"/>
    </source>
</evidence>
<accession>A0ABY5WZH0</accession>
<dbReference type="EMBL" id="CP081078">
    <property type="protein sequence ID" value="UWQ59425.1"/>
    <property type="molecule type" value="Genomic_DNA"/>
</dbReference>
<protein>
    <submittedName>
        <fullName evidence="1">Uncharacterized protein</fullName>
    </submittedName>
</protein>
<dbReference type="PROSITE" id="PS51257">
    <property type="entry name" value="PROKAR_LIPOPROTEIN"/>
    <property type="match status" value="1"/>
</dbReference>